<comment type="caution">
    <text evidence="2">The sequence shown here is derived from an EMBL/GenBank/DDBJ whole genome shotgun (WGS) entry which is preliminary data.</text>
</comment>
<proteinExistence type="predicted"/>
<sequence length="411" mass="46380">MMIIKLPKDPADYTFDFPFGPASSRIPPEPEREDGVSEAEERRDEAYVHRLMHAIQAKRRAAPPDHELDEEKWAHFQARDQSRIDSCIEANGTKEFERRAWLILEVLRSRSWLLANVSQGLIRNVHTQEAPADMMKQYLNDMMLSMYLIVGFEERMDRIAHPSIAWDFLRHPERPEDQEANRHIALMLHSWGPKVTERWTDFRDRSTRPFGHGSPPQKPEAIEAQQPGTKVDRTAQRGFGEVKIEDDLVDLESTSSETRPPFKAATLRQTPKADPEGPAGDIDMARVASHKRQAQAAASSTAKAKFSEPQSRGFPTATPTKRKRPKGATASDAEKGNTSRQSDVSRLTDASRHSDATPSRLIKQASIPRRASERNPVLAATLEQMIRDNIGNFAGHKKSHRRETSFFGPGG</sequence>
<gene>
    <name evidence="2" type="ORF">AC579_2027</name>
</gene>
<feature type="compositionally biased region" description="Basic and acidic residues" evidence="1">
    <location>
        <begin position="28"/>
        <end position="42"/>
    </location>
</feature>
<organism evidence="2 3">
    <name type="scientific">Pseudocercospora musae</name>
    <dbReference type="NCBI Taxonomy" id="113226"/>
    <lineage>
        <taxon>Eukaryota</taxon>
        <taxon>Fungi</taxon>
        <taxon>Dikarya</taxon>
        <taxon>Ascomycota</taxon>
        <taxon>Pezizomycotina</taxon>
        <taxon>Dothideomycetes</taxon>
        <taxon>Dothideomycetidae</taxon>
        <taxon>Mycosphaerellales</taxon>
        <taxon>Mycosphaerellaceae</taxon>
        <taxon>Pseudocercospora</taxon>
    </lineage>
</organism>
<dbReference type="OrthoDB" id="448448at2759"/>
<dbReference type="AlphaFoldDB" id="A0A139IQS5"/>
<keyword evidence="3" id="KW-1185">Reference proteome</keyword>
<name>A0A139IQS5_9PEZI</name>
<protein>
    <submittedName>
        <fullName evidence="2">Uncharacterized protein</fullName>
    </submittedName>
</protein>
<feature type="compositionally biased region" description="Basic and acidic residues" evidence="1">
    <location>
        <begin position="230"/>
        <end position="246"/>
    </location>
</feature>
<evidence type="ECO:0000313" key="3">
    <source>
        <dbReference type="Proteomes" id="UP000073492"/>
    </source>
</evidence>
<dbReference type="EMBL" id="LFZO01000025">
    <property type="protein sequence ID" value="KXT17138.1"/>
    <property type="molecule type" value="Genomic_DNA"/>
</dbReference>
<reference evidence="2 3" key="1">
    <citation type="submission" date="2015-07" db="EMBL/GenBank/DDBJ databases">
        <title>Comparative genomics of the Sigatoka disease complex on banana suggests a link between parallel evolutionary changes in Pseudocercospora fijiensis and Pseudocercospora eumusae and increased virulence on the banana host.</title>
        <authorList>
            <person name="Chang T.-C."/>
            <person name="Salvucci A."/>
            <person name="Crous P.W."/>
            <person name="Stergiopoulos I."/>
        </authorList>
    </citation>
    <scope>NUCLEOTIDE SEQUENCE [LARGE SCALE GENOMIC DNA]</scope>
    <source>
        <strain evidence="2 3">CBS 116634</strain>
    </source>
</reference>
<feature type="region of interest" description="Disordered" evidence="1">
    <location>
        <begin position="19"/>
        <end position="42"/>
    </location>
</feature>
<accession>A0A139IQS5</accession>
<dbReference type="Proteomes" id="UP000073492">
    <property type="component" value="Unassembled WGS sequence"/>
</dbReference>
<feature type="compositionally biased region" description="Low complexity" evidence="1">
    <location>
        <begin position="294"/>
        <end position="304"/>
    </location>
</feature>
<evidence type="ECO:0000256" key="1">
    <source>
        <dbReference type="SAM" id="MobiDB-lite"/>
    </source>
</evidence>
<evidence type="ECO:0000313" key="2">
    <source>
        <dbReference type="EMBL" id="KXT17138.1"/>
    </source>
</evidence>
<feature type="region of interest" description="Disordered" evidence="1">
    <location>
        <begin position="204"/>
        <end position="376"/>
    </location>
</feature>